<feature type="region of interest" description="Disordered" evidence="2">
    <location>
        <begin position="274"/>
        <end position="308"/>
    </location>
</feature>
<dbReference type="FunFam" id="2.60.40.10:FF:000015">
    <property type="entry name" value="receptor-type tyrosine-protein phosphatase delta isoform X2"/>
    <property type="match status" value="1"/>
</dbReference>
<keyword evidence="1" id="KW-0393">Immunoglobulin domain</keyword>
<dbReference type="PANTHER" id="PTHR10075">
    <property type="entry name" value="BASIGIN RELATED"/>
    <property type="match status" value="1"/>
</dbReference>
<feature type="compositionally biased region" description="Polar residues" evidence="2">
    <location>
        <begin position="275"/>
        <end position="284"/>
    </location>
</feature>
<gene>
    <name evidence="4" type="ORF">TREES_T100017131</name>
</gene>
<dbReference type="EMBL" id="KB320799">
    <property type="protein sequence ID" value="ELW62849.1"/>
    <property type="molecule type" value="Genomic_DNA"/>
</dbReference>
<dbReference type="SMART" id="SM00409">
    <property type="entry name" value="IG"/>
    <property type="match status" value="2"/>
</dbReference>
<dbReference type="SUPFAM" id="SSF48726">
    <property type="entry name" value="Immunoglobulin"/>
    <property type="match status" value="2"/>
</dbReference>
<organism evidence="4 5">
    <name type="scientific">Tupaia chinensis</name>
    <name type="common">Chinese tree shrew</name>
    <name type="synonym">Tupaia belangeri chinensis</name>
    <dbReference type="NCBI Taxonomy" id="246437"/>
    <lineage>
        <taxon>Eukaryota</taxon>
        <taxon>Metazoa</taxon>
        <taxon>Chordata</taxon>
        <taxon>Craniata</taxon>
        <taxon>Vertebrata</taxon>
        <taxon>Euteleostomi</taxon>
        <taxon>Mammalia</taxon>
        <taxon>Eutheria</taxon>
        <taxon>Euarchontoglires</taxon>
        <taxon>Scandentia</taxon>
        <taxon>Tupaiidae</taxon>
        <taxon>Tupaia</taxon>
    </lineage>
</organism>
<dbReference type="PANTHER" id="PTHR10075:SF103">
    <property type="entry name" value="ROUNDABOUT HOMOLOG 4"/>
    <property type="match status" value="1"/>
</dbReference>
<dbReference type="GO" id="GO:0007411">
    <property type="term" value="P:axon guidance"/>
    <property type="evidence" value="ECO:0007669"/>
    <property type="project" value="TreeGrafter"/>
</dbReference>
<evidence type="ECO:0000259" key="3">
    <source>
        <dbReference type="PROSITE" id="PS50835"/>
    </source>
</evidence>
<dbReference type="GO" id="GO:0007156">
    <property type="term" value="P:homophilic cell adhesion via plasma membrane adhesion molecules"/>
    <property type="evidence" value="ECO:0007669"/>
    <property type="project" value="TreeGrafter"/>
</dbReference>
<dbReference type="Gene3D" id="2.60.40.10">
    <property type="entry name" value="Immunoglobulins"/>
    <property type="match status" value="2"/>
</dbReference>
<dbReference type="InterPro" id="IPR003599">
    <property type="entry name" value="Ig_sub"/>
</dbReference>
<feature type="region of interest" description="Disordered" evidence="2">
    <location>
        <begin position="670"/>
        <end position="701"/>
    </location>
</feature>
<dbReference type="InParanoid" id="L9KK22"/>
<evidence type="ECO:0000313" key="5">
    <source>
        <dbReference type="Proteomes" id="UP000011518"/>
    </source>
</evidence>
<name>L9KK22_TUPCH</name>
<dbReference type="AlphaFoldDB" id="L9KK22"/>
<dbReference type="InterPro" id="IPR036179">
    <property type="entry name" value="Ig-like_dom_sf"/>
</dbReference>
<dbReference type="InterPro" id="IPR013783">
    <property type="entry name" value="Ig-like_fold"/>
</dbReference>
<dbReference type="InterPro" id="IPR007110">
    <property type="entry name" value="Ig-like_dom"/>
</dbReference>
<keyword evidence="5" id="KW-1185">Reference proteome</keyword>
<evidence type="ECO:0000313" key="4">
    <source>
        <dbReference type="EMBL" id="ELW62849.1"/>
    </source>
</evidence>
<feature type="region of interest" description="Disordered" evidence="2">
    <location>
        <begin position="82"/>
        <end position="106"/>
    </location>
</feature>
<dbReference type="eggNOG" id="KOG4228">
    <property type="taxonomic scope" value="Eukaryota"/>
</dbReference>
<protein>
    <submittedName>
        <fullName evidence="4">Receptor-type tyrosine-protein phosphatase S</fullName>
    </submittedName>
</protein>
<dbReference type="STRING" id="246437.L9KK22"/>
<dbReference type="CDD" id="cd05738">
    <property type="entry name" value="IgI_2_RPTP_IIa_LAR_like"/>
    <property type="match status" value="1"/>
</dbReference>
<dbReference type="GO" id="GO:0030424">
    <property type="term" value="C:axon"/>
    <property type="evidence" value="ECO:0007669"/>
    <property type="project" value="TreeGrafter"/>
</dbReference>
<evidence type="ECO:0000256" key="2">
    <source>
        <dbReference type="SAM" id="MobiDB-lite"/>
    </source>
</evidence>
<accession>L9KK22</accession>
<dbReference type="FunFam" id="2.60.40.10:FF:000023">
    <property type="entry name" value="receptor-type tyrosine-protein phosphatase delta isoform X2"/>
    <property type="match status" value="1"/>
</dbReference>
<dbReference type="Pfam" id="PF07679">
    <property type="entry name" value="I-set"/>
    <property type="match status" value="2"/>
</dbReference>
<dbReference type="SMART" id="SM00408">
    <property type="entry name" value="IGc2"/>
    <property type="match status" value="2"/>
</dbReference>
<proteinExistence type="predicted"/>
<sequence>MSSPARGGDAAQAATWHPKARCTLSQGPGGTFTMTVHFCVGAGPLQPPGAATATRRSPESWSNWTPALSVAGDLACPCPADRLPGDVQPDPGSKHSLPQPCDGASGRLQSQQGLRFLVCKVGALGRAEWTSRRWLVQRPRLFSVSPSFVSSWKQMRFGFGQAVVNAHARPSDPRKPALQHAKHIPIMTLVFLPLGLSSMGQGAFLRLGQGRSGHPGPQCSAPSLVTAGPRVPDVHPTKHLLCALKDVACGGEVWGTGVDRHLLPARAYREGRSQAGATVATSPTSPGPCDGRFAPSTGARTPEGAEPPRFIKEPKDQIGVSGGVASFVCQATGDPKPRVTWNKKGKKVNSQRFETIEFDESAGAVLRIQPLRTPRDENVYECVAQNAVGEITVHAKLTVLRVHTGASDGDDEAGPPRGPVMPPALPQPCSLSGSGLFQGGPGSEPTARQVAASTADLYELPARRPGPELAVTGRLVGSDAALRAWGSLPEDQLPPGFPNIDMGPQLKVVERTRTATMLCAASGNPDPEITWFKDFLPVDPSASNGRIKQLRSESTPIRGALQIESSEETDQGKYECVATNSAGVRSSSPANLYVRDPSRKASARARWDPWTNVSSPGDGGTLTPPLPLGLIRDALGVGAGGHEETDGGPALTTQPGSHPLALDLGCQGLSQEGRMEGGAGLRVRGRAGGTSDPPHGASGEW</sequence>
<feature type="domain" description="Ig-like" evidence="3">
    <location>
        <begin position="308"/>
        <end position="398"/>
    </location>
</feature>
<evidence type="ECO:0000256" key="1">
    <source>
        <dbReference type="ARBA" id="ARBA00023319"/>
    </source>
</evidence>
<reference evidence="5" key="1">
    <citation type="submission" date="2012-07" db="EMBL/GenBank/DDBJ databases">
        <title>Genome of the Chinese tree shrew, a rising model animal genetically related to primates.</title>
        <authorList>
            <person name="Zhang G."/>
            <person name="Fan Y."/>
            <person name="Yao Y."/>
            <person name="Huang Z."/>
        </authorList>
    </citation>
    <scope>NUCLEOTIDE SEQUENCE [LARGE SCALE GENOMIC DNA]</scope>
</reference>
<keyword evidence="4" id="KW-0675">Receptor</keyword>
<dbReference type="GO" id="GO:0005886">
    <property type="term" value="C:plasma membrane"/>
    <property type="evidence" value="ECO:0007669"/>
    <property type="project" value="TreeGrafter"/>
</dbReference>
<reference evidence="5" key="2">
    <citation type="journal article" date="2013" name="Nat. Commun.">
        <title>Genome of the Chinese tree shrew.</title>
        <authorList>
            <person name="Fan Y."/>
            <person name="Huang Z.Y."/>
            <person name="Cao C.C."/>
            <person name="Chen C.S."/>
            <person name="Chen Y.X."/>
            <person name="Fan D.D."/>
            <person name="He J."/>
            <person name="Hou H.L."/>
            <person name="Hu L."/>
            <person name="Hu X.T."/>
            <person name="Jiang X.T."/>
            <person name="Lai R."/>
            <person name="Lang Y.S."/>
            <person name="Liang B."/>
            <person name="Liao S.G."/>
            <person name="Mu D."/>
            <person name="Ma Y.Y."/>
            <person name="Niu Y.Y."/>
            <person name="Sun X.Q."/>
            <person name="Xia J.Q."/>
            <person name="Xiao J."/>
            <person name="Xiong Z.Q."/>
            <person name="Xu L."/>
            <person name="Yang L."/>
            <person name="Zhang Y."/>
            <person name="Zhao W."/>
            <person name="Zhao X.D."/>
            <person name="Zheng Y.T."/>
            <person name="Zhou J.M."/>
            <person name="Zhu Y.B."/>
            <person name="Zhang G.J."/>
            <person name="Wang J."/>
            <person name="Yao Y.G."/>
        </authorList>
    </citation>
    <scope>NUCLEOTIDE SEQUENCE [LARGE SCALE GENOMIC DNA]</scope>
</reference>
<dbReference type="GO" id="GO:0070593">
    <property type="term" value="P:dendrite self-avoidance"/>
    <property type="evidence" value="ECO:0007669"/>
    <property type="project" value="TreeGrafter"/>
</dbReference>
<dbReference type="InterPro" id="IPR013098">
    <property type="entry name" value="Ig_I-set"/>
</dbReference>
<dbReference type="Proteomes" id="UP000011518">
    <property type="component" value="Unassembled WGS sequence"/>
</dbReference>
<feature type="domain" description="Ig-like" evidence="3">
    <location>
        <begin position="498"/>
        <end position="593"/>
    </location>
</feature>
<dbReference type="GO" id="GO:0098632">
    <property type="term" value="F:cell-cell adhesion mediator activity"/>
    <property type="evidence" value="ECO:0007669"/>
    <property type="project" value="TreeGrafter"/>
</dbReference>
<dbReference type="PROSITE" id="PS50835">
    <property type="entry name" value="IG_LIKE"/>
    <property type="match status" value="2"/>
</dbReference>
<dbReference type="InterPro" id="IPR003598">
    <property type="entry name" value="Ig_sub2"/>
</dbReference>